<reference evidence="6" key="2">
    <citation type="submission" date="2025-09" db="UniProtKB">
        <authorList>
            <consortium name="Ensembl"/>
        </authorList>
    </citation>
    <scope>IDENTIFICATION</scope>
</reference>
<reference evidence="6" key="1">
    <citation type="submission" date="2025-08" db="UniProtKB">
        <authorList>
            <consortium name="Ensembl"/>
        </authorList>
    </citation>
    <scope>IDENTIFICATION</scope>
</reference>
<evidence type="ECO:0000313" key="6">
    <source>
        <dbReference type="Ensembl" id="ENSPMGP00000022007.1"/>
    </source>
</evidence>
<proteinExistence type="predicted"/>
<evidence type="ECO:0000256" key="4">
    <source>
        <dbReference type="ARBA" id="ARBA00023298"/>
    </source>
</evidence>
<dbReference type="GO" id="GO:0006812">
    <property type="term" value="P:monoatomic cation transport"/>
    <property type="evidence" value="ECO:0007669"/>
    <property type="project" value="InterPro"/>
</dbReference>
<evidence type="ECO:0000313" key="7">
    <source>
        <dbReference type="Proteomes" id="UP000261520"/>
    </source>
</evidence>
<keyword evidence="7" id="KW-1185">Reference proteome</keyword>
<dbReference type="InterPro" id="IPR009104">
    <property type="entry name" value="Anemon_actinoporin-like"/>
</dbReference>
<dbReference type="GO" id="GO:0046931">
    <property type="term" value="P:pore complex assembly"/>
    <property type="evidence" value="ECO:0007669"/>
    <property type="project" value="InterPro"/>
</dbReference>
<evidence type="ECO:0000256" key="2">
    <source>
        <dbReference type="ARBA" id="ARBA00004532"/>
    </source>
</evidence>
<protein>
    <submittedName>
        <fullName evidence="6">Uncharacterized protein</fullName>
    </submittedName>
</protein>
<dbReference type="Gene3D" id="2.60.270.20">
    <property type="entry name" value="Cytolysin/lectin"/>
    <property type="match status" value="1"/>
</dbReference>
<dbReference type="InterPro" id="IPR050677">
    <property type="entry name" value="Actinoporin_PFT"/>
</dbReference>
<dbReference type="GO" id="GO:0044218">
    <property type="term" value="C:other organism cell membrane"/>
    <property type="evidence" value="ECO:0007669"/>
    <property type="project" value="UniProtKB-KW"/>
</dbReference>
<keyword evidence="4" id="KW-1053">Target membrane</keyword>
<evidence type="ECO:0000256" key="5">
    <source>
        <dbReference type="ARBA" id="ARBA00023331"/>
    </source>
</evidence>
<dbReference type="GO" id="GO:0015267">
    <property type="term" value="F:channel activity"/>
    <property type="evidence" value="ECO:0007669"/>
    <property type="project" value="InterPro"/>
</dbReference>
<keyword evidence="5" id="KW-0166">Nematocyst</keyword>
<accession>A0A3B4AXQ3</accession>
<dbReference type="Pfam" id="PF06369">
    <property type="entry name" value="Anemone_cytotox"/>
    <property type="match status" value="1"/>
</dbReference>
<dbReference type="PANTHER" id="PTHR40388">
    <property type="entry name" value="BRYOPORIN"/>
    <property type="match status" value="1"/>
</dbReference>
<evidence type="ECO:0000256" key="1">
    <source>
        <dbReference type="ARBA" id="ARBA00004175"/>
    </source>
</evidence>
<evidence type="ECO:0000256" key="3">
    <source>
        <dbReference type="ARBA" id="ARBA00022537"/>
    </source>
</evidence>
<comment type="subcellular location">
    <subcellularLocation>
        <location evidence="2">Nematocyst</location>
    </subcellularLocation>
    <subcellularLocation>
        <location evidence="1">Target cell membrane</location>
    </subcellularLocation>
</comment>
<name>A0A3B4AXQ3_9GOBI</name>
<dbReference type="GO" id="GO:0051715">
    <property type="term" value="P:cytolysis in another organism"/>
    <property type="evidence" value="ECO:0007669"/>
    <property type="project" value="InterPro"/>
</dbReference>
<dbReference type="SUPFAM" id="SSF63724">
    <property type="entry name" value="Cytolysin/lectin"/>
    <property type="match status" value="1"/>
</dbReference>
<sequence>MESEVVFLNVLFRVKMPETAEKVSATLTTNRNCTIEVTNVSSHYCLINPQVYMASGFSQHPPQPTIRTAKVEVCTFTKDDNTATGSVGLLTYDLFHMQGRHCNERMAIMFSVPFDRNLYKNKLAIGIFPNSTACDKQLYNLMYDGKDMSNFTRSDTNGSGLVYQGPHLDVRATMSTVGRAIVKVELYDMMGR</sequence>
<dbReference type="PANTHER" id="PTHR40388:SF3">
    <property type="entry name" value="DELTA-ACTITOXIN-AEQ1C-LIKE"/>
    <property type="match status" value="1"/>
</dbReference>
<organism evidence="6 7">
    <name type="scientific">Periophthalmus magnuspinnatus</name>
    <dbReference type="NCBI Taxonomy" id="409849"/>
    <lineage>
        <taxon>Eukaryota</taxon>
        <taxon>Metazoa</taxon>
        <taxon>Chordata</taxon>
        <taxon>Craniata</taxon>
        <taxon>Vertebrata</taxon>
        <taxon>Euteleostomi</taxon>
        <taxon>Actinopterygii</taxon>
        <taxon>Neopterygii</taxon>
        <taxon>Teleostei</taxon>
        <taxon>Neoteleostei</taxon>
        <taxon>Acanthomorphata</taxon>
        <taxon>Gobiaria</taxon>
        <taxon>Gobiiformes</taxon>
        <taxon>Gobioidei</taxon>
        <taxon>Gobiidae</taxon>
        <taxon>Oxudercinae</taxon>
        <taxon>Periophthalmus</taxon>
    </lineage>
</organism>
<dbReference type="InterPro" id="IPR015926">
    <property type="entry name" value="Cytolysin/lectin"/>
</dbReference>
<keyword evidence="4" id="KW-0472">Membrane</keyword>
<keyword evidence="3" id="KW-1052">Target cell membrane</keyword>
<dbReference type="AlphaFoldDB" id="A0A3B4AXQ3"/>
<dbReference type="Ensembl" id="ENSPMGT00000023440.1">
    <property type="protein sequence ID" value="ENSPMGP00000022007.1"/>
    <property type="gene ID" value="ENSPMGG00000017824.1"/>
</dbReference>
<dbReference type="GO" id="GO:0046930">
    <property type="term" value="C:pore complex"/>
    <property type="evidence" value="ECO:0007669"/>
    <property type="project" value="InterPro"/>
</dbReference>
<dbReference type="GO" id="GO:0042151">
    <property type="term" value="C:nematocyst"/>
    <property type="evidence" value="ECO:0007669"/>
    <property type="project" value="UniProtKB-SubCell"/>
</dbReference>
<dbReference type="Proteomes" id="UP000261520">
    <property type="component" value="Unplaced"/>
</dbReference>